<evidence type="ECO:0000256" key="1">
    <source>
        <dbReference type="SAM" id="Phobius"/>
    </source>
</evidence>
<keyword evidence="3" id="KW-1185">Reference proteome</keyword>
<name>A0ABU8UDU8_9ACTN</name>
<feature type="transmembrane region" description="Helical" evidence="1">
    <location>
        <begin position="46"/>
        <end position="65"/>
    </location>
</feature>
<reference evidence="2 3" key="1">
    <citation type="submission" date="2024-03" db="EMBL/GenBank/DDBJ databases">
        <title>Novel Streptomyces species of biotechnological and ecological value are a feature of Machair soil.</title>
        <authorList>
            <person name="Prole J.R."/>
            <person name="Goodfellow M."/>
            <person name="Allenby N."/>
            <person name="Ward A.C."/>
        </authorList>
    </citation>
    <scope>NUCLEOTIDE SEQUENCE [LARGE SCALE GENOMIC DNA]</scope>
    <source>
        <strain evidence="2 3">MS1.HAVA.3</strain>
    </source>
</reference>
<accession>A0ABU8UDU8</accession>
<feature type="transmembrane region" description="Helical" evidence="1">
    <location>
        <begin position="124"/>
        <end position="143"/>
    </location>
</feature>
<dbReference type="EMBL" id="JBBKAM010000004">
    <property type="protein sequence ID" value="MEJ8646061.1"/>
    <property type="molecule type" value="Genomic_DNA"/>
</dbReference>
<gene>
    <name evidence="2" type="ORF">WKI68_42220</name>
</gene>
<keyword evidence="1" id="KW-1133">Transmembrane helix</keyword>
<organism evidence="2 3">
    <name type="scientific">Streptomyces caledonius</name>
    <dbReference type="NCBI Taxonomy" id="3134107"/>
    <lineage>
        <taxon>Bacteria</taxon>
        <taxon>Bacillati</taxon>
        <taxon>Actinomycetota</taxon>
        <taxon>Actinomycetes</taxon>
        <taxon>Kitasatosporales</taxon>
        <taxon>Streptomycetaceae</taxon>
        <taxon>Streptomyces</taxon>
    </lineage>
</organism>
<comment type="caution">
    <text evidence="2">The sequence shown here is derived from an EMBL/GenBank/DDBJ whole genome shotgun (WGS) entry which is preliminary data.</text>
</comment>
<evidence type="ECO:0000313" key="2">
    <source>
        <dbReference type="EMBL" id="MEJ8646061.1"/>
    </source>
</evidence>
<proteinExistence type="predicted"/>
<protein>
    <submittedName>
        <fullName evidence="2">Uncharacterized protein</fullName>
    </submittedName>
</protein>
<dbReference type="Proteomes" id="UP001382904">
    <property type="component" value="Unassembled WGS sequence"/>
</dbReference>
<keyword evidence="1" id="KW-0812">Transmembrane</keyword>
<keyword evidence="1" id="KW-0472">Membrane</keyword>
<evidence type="ECO:0000313" key="3">
    <source>
        <dbReference type="Proteomes" id="UP001382904"/>
    </source>
</evidence>
<sequence length="147" mass="15950">MVAMTAVTGASEIRRTEKGAHPWQLGLELCALLAPLPPGLPMVVDIPLFIPVFIFTLIVVAIPLLQRSRQSSFRTACLAIGLGLLPWGLFAWMFGSLIFVLSSPFLLLAYFADPRSDSGTAKTVLGLAGVTVAGVLWVYVWMWQTFG</sequence>
<feature type="transmembrane region" description="Helical" evidence="1">
    <location>
        <begin position="72"/>
        <end position="90"/>
    </location>
</feature>